<dbReference type="InterPro" id="IPR011664">
    <property type="entry name" value="Abi_system_AbiD/AbiF-like"/>
</dbReference>
<protein>
    <recommendedName>
        <fullName evidence="3">Abi family protein</fullName>
    </recommendedName>
</protein>
<gene>
    <name evidence="1" type="ORF">EYB31_32575</name>
</gene>
<organism evidence="1 2">
    <name type="scientific">Paenibacillus thalictri</name>
    <dbReference type="NCBI Taxonomy" id="2527873"/>
    <lineage>
        <taxon>Bacteria</taxon>
        <taxon>Bacillati</taxon>
        <taxon>Bacillota</taxon>
        <taxon>Bacilli</taxon>
        <taxon>Bacillales</taxon>
        <taxon>Paenibacillaceae</taxon>
        <taxon>Paenibacillus</taxon>
    </lineage>
</organism>
<comment type="caution">
    <text evidence="1">The sequence shown here is derived from an EMBL/GenBank/DDBJ whole genome shotgun (WGS) entry which is preliminary data.</text>
</comment>
<evidence type="ECO:0000313" key="1">
    <source>
        <dbReference type="EMBL" id="TBL70758.1"/>
    </source>
</evidence>
<dbReference type="RefSeq" id="WP_131017696.1">
    <property type="nucleotide sequence ID" value="NZ_SIRE01000030.1"/>
</dbReference>
<dbReference type="OrthoDB" id="5363652at2"/>
<accession>A0A4V2J397</accession>
<dbReference type="Proteomes" id="UP000293142">
    <property type="component" value="Unassembled WGS sequence"/>
</dbReference>
<dbReference type="AlphaFoldDB" id="A0A4V2J397"/>
<evidence type="ECO:0008006" key="3">
    <source>
        <dbReference type="Google" id="ProtNLM"/>
    </source>
</evidence>
<evidence type="ECO:0000313" key="2">
    <source>
        <dbReference type="Proteomes" id="UP000293142"/>
    </source>
</evidence>
<dbReference type="EMBL" id="SIRE01000030">
    <property type="protein sequence ID" value="TBL70758.1"/>
    <property type="molecule type" value="Genomic_DNA"/>
</dbReference>
<proteinExistence type="predicted"/>
<dbReference type="Pfam" id="PF07751">
    <property type="entry name" value="Abi_2"/>
    <property type="match status" value="1"/>
</dbReference>
<reference evidence="1 2" key="1">
    <citation type="submission" date="2019-02" db="EMBL/GenBank/DDBJ databases">
        <title>Paenibacillus sp. nov., isolated from surface-sterilized tissue of Thalictrum simplex L.</title>
        <authorList>
            <person name="Tuo L."/>
        </authorList>
    </citation>
    <scope>NUCLEOTIDE SEQUENCE [LARGE SCALE GENOMIC DNA]</scope>
    <source>
        <strain evidence="1 2">N2SHLJ1</strain>
    </source>
</reference>
<keyword evidence="2" id="KW-1185">Reference proteome</keyword>
<sequence>MNDNLIQPLSGMELKHPKTYQEQLDILRLRGLVVFDERKAIEALKRLNYFRLTAYALTFKKDGIFQEGTTFETLYRHYEFDSKLRNLLSEVIEYVEIAFRSHISYELGHKYGALGYRDSANFRDHEYHNSFLSKLDYSLQESKDSFVIHYREKYNNQFPIWVAFEVLTFSNLSMLFRNLLQVDQKHITRTYYSNLDYLEVSNWLHGMTIIRNRCAHYSRLFNYKLPVRIGFRVIDRKKDISSNEIFAIIFNTKYLMTNKIIWQSWVTRLEALVSEYREVDLGYLGFKEDWHALLTT</sequence>
<name>A0A4V2J397_9BACL</name>